<dbReference type="PANTHER" id="PTHR48075">
    <property type="entry name" value="3-HYDROXYACYL-COA DEHYDROGENASE FAMILY PROTEIN"/>
    <property type="match status" value="1"/>
</dbReference>
<dbReference type="Gene3D" id="3.40.50.720">
    <property type="entry name" value="NAD(P)-binding Rossmann-like Domain"/>
    <property type="match status" value="1"/>
</dbReference>
<dbReference type="InterPro" id="IPR008927">
    <property type="entry name" value="6-PGluconate_DH-like_C_sf"/>
</dbReference>
<keyword evidence="5" id="KW-1185">Reference proteome</keyword>
<dbReference type="InterPro" id="IPR022694">
    <property type="entry name" value="3-OHacyl-CoA_DH"/>
</dbReference>
<dbReference type="InterPro" id="IPR006108">
    <property type="entry name" value="3HC_DH_C"/>
</dbReference>
<feature type="domain" description="3-hydroxyacyl-CoA dehydrogenase C-terminal" evidence="2">
    <location>
        <begin position="185"/>
        <end position="282"/>
    </location>
</feature>
<dbReference type="Gene3D" id="1.10.1040.10">
    <property type="entry name" value="N-(1-d-carboxylethyl)-l-norvaline Dehydrogenase, domain 2"/>
    <property type="match status" value="1"/>
</dbReference>
<evidence type="ECO:0000313" key="5">
    <source>
        <dbReference type="Proteomes" id="UP001431221"/>
    </source>
</evidence>
<gene>
    <name evidence="4" type="ORF">M0H32_20780</name>
</gene>
<feature type="domain" description="3-hydroxyacyl-CoA dehydrogenase NAD binding" evidence="3">
    <location>
        <begin position="6"/>
        <end position="182"/>
    </location>
</feature>
<accession>A0ABT0GZI2</accession>
<evidence type="ECO:0000256" key="1">
    <source>
        <dbReference type="ARBA" id="ARBA00023002"/>
    </source>
</evidence>
<dbReference type="SUPFAM" id="SSF51735">
    <property type="entry name" value="NAD(P)-binding Rossmann-fold domains"/>
    <property type="match status" value="1"/>
</dbReference>
<dbReference type="Pfam" id="PF02737">
    <property type="entry name" value="3HCDH_N"/>
    <property type="match status" value="1"/>
</dbReference>
<comment type="caution">
    <text evidence="4">The sequence shown here is derived from an EMBL/GenBank/DDBJ whole genome shotgun (WGS) entry which is preliminary data.</text>
</comment>
<proteinExistence type="predicted"/>
<name>A0ABT0GZI2_9HYPH</name>
<dbReference type="EMBL" id="JALNMJ010000017">
    <property type="protein sequence ID" value="MCK7614610.1"/>
    <property type="molecule type" value="Genomic_DNA"/>
</dbReference>
<organism evidence="4 5">
    <name type="scientific">Roseibium sediminicola</name>
    <dbReference type="NCBI Taxonomy" id="2933272"/>
    <lineage>
        <taxon>Bacteria</taxon>
        <taxon>Pseudomonadati</taxon>
        <taxon>Pseudomonadota</taxon>
        <taxon>Alphaproteobacteria</taxon>
        <taxon>Hyphomicrobiales</taxon>
        <taxon>Stappiaceae</taxon>
        <taxon>Roseibium</taxon>
    </lineage>
</organism>
<reference evidence="4" key="1">
    <citation type="submission" date="2022-04" db="EMBL/GenBank/DDBJ databases">
        <title>Roseibium sp. CAU 1639 isolated from mud.</title>
        <authorList>
            <person name="Kim W."/>
        </authorList>
    </citation>
    <scope>NUCLEOTIDE SEQUENCE</scope>
    <source>
        <strain evidence="4">CAU 1639</strain>
    </source>
</reference>
<dbReference type="InterPro" id="IPR006176">
    <property type="entry name" value="3-OHacyl-CoA_DH_NAD-bd"/>
</dbReference>
<dbReference type="InterPro" id="IPR013328">
    <property type="entry name" value="6PGD_dom2"/>
</dbReference>
<dbReference type="PANTHER" id="PTHR48075:SF5">
    <property type="entry name" value="3-HYDROXYBUTYRYL-COA DEHYDROGENASE"/>
    <property type="match status" value="1"/>
</dbReference>
<protein>
    <submittedName>
        <fullName evidence="4">3-hydroxyacyl-CoA dehydrogenase family protein</fullName>
    </submittedName>
</protein>
<dbReference type="Pfam" id="PF00725">
    <property type="entry name" value="3HCDH"/>
    <property type="match status" value="1"/>
</dbReference>
<sequence>MTGKLNITVLGAGLMGHGIALTFARAGHGVTVYDAFPAGLEVLKDRVAASLTAMGIDDRESAETLTRITPEADLAVAVKNAAVVFEAAPEKPDLKRALFKEVEASAPETCILASNTSVIPITTIMSDLRNKGRALGTHWWNPPHMIPLVEVIRTQWTDEADLDTMVNLLASVGKTPVRVEKDVAGFIGNRLQHAMWREAIYLVESGVCTAEAVDQVVNASFGRRLSVLGPLANADLVGTDLTLDILENVLADLDNRPAPSPYLRRLVEEGKLGMKSGEGFRSWTPEDMEDVRQRVATHLRRLETILK</sequence>
<dbReference type="RefSeq" id="WP_248157282.1">
    <property type="nucleotide sequence ID" value="NZ_JALNMJ010000017.1"/>
</dbReference>
<evidence type="ECO:0000259" key="3">
    <source>
        <dbReference type="Pfam" id="PF02737"/>
    </source>
</evidence>
<dbReference type="SUPFAM" id="SSF48179">
    <property type="entry name" value="6-phosphogluconate dehydrogenase C-terminal domain-like"/>
    <property type="match status" value="1"/>
</dbReference>
<dbReference type="Proteomes" id="UP001431221">
    <property type="component" value="Unassembled WGS sequence"/>
</dbReference>
<keyword evidence="1" id="KW-0560">Oxidoreductase</keyword>
<dbReference type="InterPro" id="IPR036291">
    <property type="entry name" value="NAD(P)-bd_dom_sf"/>
</dbReference>
<dbReference type="PIRSF" id="PIRSF000105">
    <property type="entry name" value="HCDH"/>
    <property type="match status" value="1"/>
</dbReference>
<evidence type="ECO:0000259" key="2">
    <source>
        <dbReference type="Pfam" id="PF00725"/>
    </source>
</evidence>
<evidence type="ECO:0000313" key="4">
    <source>
        <dbReference type="EMBL" id="MCK7614610.1"/>
    </source>
</evidence>